<keyword evidence="3" id="KW-0233">DNA recombination</keyword>
<dbReference type="InterPro" id="IPR013762">
    <property type="entry name" value="Integrase-like_cat_sf"/>
</dbReference>
<evidence type="ECO:0000256" key="1">
    <source>
        <dbReference type="ARBA" id="ARBA00008857"/>
    </source>
</evidence>
<dbReference type="InterPro" id="IPR011010">
    <property type="entry name" value="DNA_brk_join_enz"/>
</dbReference>
<dbReference type="EMBL" id="JAAGRQ010000037">
    <property type="protein sequence ID" value="NDY57125.1"/>
    <property type="molecule type" value="Genomic_DNA"/>
</dbReference>
<evidence type="ECO:0000256" key="2">
    <source>
        <dbReference type="ARBA" id="ARBA00023125"/>
    </source>
</evidence>
<evidence type="ECO:0000259" key="4">
    <source>
        <dbReference type="PROSITE" id="PS51898"/>
    </source>
</evidence>
<dbReference type="PROSITE" id="PS51898">
    <property type="entry name" value="TYR_RECOMBINASE"/>
    <property type="match status" value="1"/>
</dbReference>
<evidence type="ECO:0000256" key="3">
    <source>
        <dbReference type="ARBA" id="ARBA00023172"/>
    </source>
</evidence>
<reference evidence="5 6" key="1">
    <citation type="submission" date="2020-02" db="EMBL/GenBank/DDBJ databases">
        <title>Comparative genomics of sulfur disproportionating microorganisms.</title>
        <authorList>
            <person name="Ward L.M."/>
            <person name="Bertran E."/>
            <person name="Johnston D.T."/>
        </authorList>
    </citation>
    <scope>NUCLEOTIDE SEQUENCE [LARGE SCALE GENOMIC DNA]</scope>
    <source>
        <strain evidence="5 6">DSM 3696</strain>
    </source>
</reference>
<dbReference type="GO" id="GO:0003677">
    <property type="term" value="F:DNA binding"/>
    <property type="evidence" value="ECO:0007669"/>
    <property type="project" value="UniProtKB-KW"/>
</dbReference>
<dbReference type="PANTHER" id="PTHR30349:SF64">
    <property type="entry name" value="PROPHAGE INTEGRASE INTD-RELATED"/>
    <property type="match status" value="1"/>
</dbReference>
<dbReference type="GO" id="GO:0006310">
    <property type="term" value="P:DNA recombination"/>
    <property type="evidence" value="ECO:0007669"/>
    <property type="project" value="UniProtKB-KW"/>
</dbReference>
<dbReference type="Pfam" id="PF00589">
    <property type="entry name" value="Phage_integrase"/>
    <property type="match status" value="1"/>
</dbReference>
<protein>
    <submittedName>
        <fullName evidence="5">Tyrosine-type recombinase/integrase</fullName>
    </submittedName>
</protein>
<dbReference type="Proteomes" id="UP000469724">
    <property type="component" value="Unassembled WGS sequence"/>
</dbReference>
<proteinExistence type="inferred from homology"/>
<dbReference type="Gene3D" id="1.10.150.130">
    <property type="match status" value="1"/>
</dbReference>
<evidence type="ECO:0000313" key="6">
    <source>
        <dbReference type="Proteomes" id="UP000469724"/>
    </source>
</evidence>
<keyword evidence="6" id="KW-1185">Reference proteome</keyword>
<name>A0A7K3NMX3_9BACT</name>
<dbReference type="InterPro" id="IPR050090">
    <property type="entry name" value="Tyrosine_recombinase_XerCD"/>
</dbReference>
<dbReference type="CDD" id="cd00796">
    <property type="entry name" value="INT_Rci_Hp1_C"/>
    <property type="match status" value="1"/>
</dbReference>
<dbReference type="InterPro" id="IPR010998">
    <property type="entry name" value="Integrase_recombinase_N"/>
</dbReference>
<dbReference type="Gene3D" id="1.10.443.10">
    <property type="entry name" value="Intergrase catalytic core"/>
    <property type="match status" value="1"/>
</dbReference>
<dbReference type="AlphaFoldDB" id="A0A7K3NMX3"/>
<feature type="domain" description="Tyr recombinase" evidence="4">
    <location>
        <begin position="213"/>
        <end position="384"/>
    </location>
</feature>
<comment type="caution">
    <text evidence="5">The sequence shown here is derived from an EMBL/GenBank/DDBJ whole genome shotgun (WGS) entry which is preliminary data.</text>
</comment>
<gene>
    <name evidence="5" type="ORF">G3N56_10270</name>
</gene>
<dbReference type="SUPFAM" id="SSF56349">
    <property type="entry name" value="DNA breaking-rejoining enzymes"/>
    <property type="match status" value="1"/>
</dbReference>
<accession>A0A7K3NMX3</accession>
<dbReference type="PANTHER" id="PTHR30349">
    <property type="entry name" value="PHAGE INTEGRASE-RELATED"/>
    <property type="match status" value="1"/>
</dbReference>
<organism evidence="5 6">
    <name type="scientific">Desulfolutivibrio sulfodismutans</name>
    <dbReference type="NCBI Taxonomy" id="63561"/>
    <lineage>
        <taxon>Bacteria</taxon>
        <taxon>Pseudomonadati</taxon>
        <taxon>Thermodesulfobacteriota</taxon>
        <taxon>Desulfovibrionia</taxon>
        <taxon>Desulfovibrionales</taxon>
        <taxon>Desulfovibrionaceae</taxon>
        <taxon>Desulfolutivibrio</taxon>
    </lineage>
</organism>
<comment type="similarity">
    <text evidence="1">Belongs to the 'phage' integrase family.</text>
</comment>
<dbReference type="InterPro" id="IPR002104">
    <property type="entry name" value="Integrase_catalytic"/>
</dbReference>
<keyword evidence="2" id="KW-0238">DNA-binding</keyword>
<dbReference type="RefSeq" id="WP_163302172.1">
    <property type="nucleotide sequence ID" value="NZ_JAAGRQ010000037.1"/>
</dbReference>
<evidence type="ECO:0000313" key="5">
    <source>
        <dbReference type="EMBL" id="NDY57125.1"/>
    </source>
</evidence>
<dbReference type="GO" id="GO:0015074">
    <property type="term" value="P:DNA integration"/>
    <property type="evidence" value="ECO:0007669"/>
    <property type="project" value="InterPro"/>
</dbReference>
<sequence length="391" mass="43989">MGVYQRDGRFMVYWHEEGKRRDKSFGRGEVARLQAEAFDLAIQQAKANLNVPVQEVQVTEPGAEPVAHQEEPGVGAEEVQAEMPLATSVATVASVAVPAKRVTFGQLSMMYLDHLRVSGRTPKHIANLENLLKSMFFDILGRDTLVEGMTYLKDIVPFIKEMQGVSPQTKKPRSQSCVNRYCDYLDAIFNFGIEMELISRNPMKGRKKAKEKPRDVQVGVDDLRRIMECAEPHVRWAMEVCFNLGTRPGPSELFALRYENVDFSAGTVRIFATKTQTYRTVPVTSAFLDRLKEMRGHSRSGYIVEYDGKPVTTIRKSFNKACVKAGITVDFRMYDLRHLFATTMLANGADLAAVSKLMGHSTVKMTADVYYHYLEGEKERAVSKLPSLIAV</sequence>